<gene>
    <name evidence="3" type="ORF">M0638_10240</name>
</gene>
<comment type="caution">
    <text evidence="3">The sequence shown here is derived from an EMBL/GenBank/DDBJ whole genome shotgun (WGS) entry which is preliminary data.</text>
</comment>
<dbReference type="Gene3D" id="3.40.190.10">
    <property type="entry name" value="Periplasmic binding protein-like II"/>
    <property type="match status" value="1"/>
</dbReference>
<dbReference type="PIRSF" id="PIRSF017082">
    <property type="entry name" value="YflP"/>
    <property type="match status" value="1"/>
</dbReference>
<dbReference type="Pfam" id="PF03401">
    <property type="entry name" value="TctC"/>
    <property type="match status" value="1"/>
</dbReference>
<feature type="chain" id="PRO_5040776047" evidence="2">
    <location>
        <begin position="22"/>
        <end position="325"/>
    </location>
</feature>
<accession>A0A9X1Y767</accession>
<reference evidence="3" key="1">
    <citation type="submission" date="2022-04" db="EMBL/GenBank/DDBJ databases">
        <title>Roseomonas acroporae sp. nov., isolated from coral Acropora digitifera.</title>
        <authorList>
            <person name="Sun H."/>
        </authorList>
    </citation>
    <scope>NUCLEOTIDE SEQUENCE</scope>
    <source>
        <strain evidence="3">NAR14</strain>
    </source>
</reference>
<dbReference type="CDD" id="cd07012">
    <property type="entry name" value="PBP2_Bug_TTT"/>
    <property type="match status" value="1"/>
</dbReference>
<proteinExistence type="inferred from homology"/>
<dbReference type="EMBL" id="JALPRX010000038">
    <property type="protein sequence ID" value="MCK8784761.1"/>
    <property type="molecule type" value="Genomic_DNA"/>
</dbReference>
<dbReference type="InterPro" id="IPR042100">
    <property type="entry name" value="Bug_dom1"/>
</dbReference>
<sequence>MYRRSVLAAAAGLVTVRAARAQGTWPDRPIRVVVPYPPGGATDVWARLVTASMAERLGQPFVVESRAGAGGMIGAEYVAKSPPDGNTLVFALSSLVQSPVVFRRSPYDAEADFAPIGQLGGTPLVFAVRPELGTATLAEFIAKARAAEAAGTPFSYGSYSPGSTGHVFSQYFSDLEKLGMTHVGYRGEAPELIDLLSGRIHCALVSITSCKQYFREGKLRGLASMGPRRVPTVPDVPTFIELGYPRDFDWTGFVGLLAPARTPQPVIAKLAEAFREAVERPEVRRVLLEQDFLIDWQPPERFRESIREAKARWVDLVNRTGITVE</sequence>
<feature type="signal peptide" evidence="2">
    <location>
        <begin position="1"/>
        <end position="21"/>
    </location>
</feature>
<comment type="similarity">
    <text evidence="1">Belongs to the UPF0065 (bug) family.</text>
</comment>
<keyword evidence="2" id="KW-0732">Signal</keyword>
<name>A0A9X1Y767_9PROT</name>
<dbReference type="Gene3D" id="3.40.190.150">
    <property type="entry name" value="Bordetella uptake gene, domain 1"/>
    <property type="match status" value="1"/>
</dbReference>
<dbReference type="InterPro" id="IPR005064">
    <property type="entry name" value="BUG"/>
</dbReference>
<dbReference type="AlphaFoldDB" id="A0A9X1Y767"/>
<dbReference type="PANTHER" id="PTHR42928">
    <property type="entry name" value="TRICARBOXYLATE-BINDING PROTEIN"/>
    <property type="match status" value="1"/>
</dbReference>
<evidence type="ECO:0000256" key="2">
    <source>
        <dbReference type="SAM" id="SignalP"/>
    </source>
</evidence>
<evidence type="ECO:0000256" key="1">
    <source>
        <dbReference type="ARBA" id="ARBA00006987"/>
    </source>
</evidence>
<evidence type="ECO:0000313" key="3">
    <source>
        <dbReference type="EMBL" id="MCK8784761.1"/>
    </source>
</evidence>
<evidence type="ECO:0000313" key="4">
    <source>
        <dbReference type="Proteomes" id="UP001139516"/>
    </source>
</evidence>
<dbReference type="RefSeq" id="WP_248666882.1">
    <property type="nucleotide sequence ID" value="NZ_JALPRX010000038.1"/>
</dbReference>
<protein>
    <submittedName>
        <fullName evidence="3">Tripartite tricarboxylate transporter substrate binding protein</fullName>
    </submittedName>
</protein>
<dbReference type="PANTHER" id="PTHR42928:SF5">
    <property type="entry name" value="BLR1237 PROTEIN"/>
    <property type="match status" value="1"/>
</dbReference>
<dbReference type="Proteomes" id="UP001139516">
    <property type="component" value="Unassembled WGS sequence"/>
</dbReference>
<organism evidence="3 4">
    <name type="scientific">Roseomonas acroporae</name>
    <dbReference type="NCBI Taxonomy" id="2937791"/>
    <lineage>
        <taxon>Bacteria</taxon>
        <taxon>Pseudomonadati</taxon>
        <taxon>Pseudomonadota</taxon>
        <taxon>Alphaproteobacteria</taxon>
        <taxon>Acetobacterales</taxon>
        <taxon>Roseomonadaceae</taxon>
        <taxon>Roseomonas</taxon>
    </lineage>
</organism>
<keyword evidence="4" id="KW-1185">Reference proteome</keyword>
<dbReference type="SUPFAM" id="SSF53850">
    <property type="entry name" value="Periplasmic binding protein-like II"/>
    <property type="match status" value="1"/>
</dbReference>